<dbReference type="SMART" id="SM00355">
    <property type="entry name" value="ZnF_C2H2"/>
    <property type="match status" value="2"/>
</dbReference>
<proteinExistence type="predicted"/>
<organism evidence="3 4">
    <name type="scientific">Tuber borchii</name>
    <name type="common">White truffle</name>
    <dbReference type="NCBI Taxonomy" id="42251"/>
    <lineage>
        <taxon>Eukaryota</taxon>
        <taxon>Fungi</taxon>
        <taxon>Dikarya</taxon>
        <taxon>Ascomycota</taxon>
        <taxon>Pezizomycotina</taxon>
        <taxon>Pezizomycetes</taxon>
        <taxon>Pezizales</taxon>
        <taxon>Tuberaceae</taxon>
        <taxon>Tuber</taxon>
    </lineage>
</organism>
<dbReference type="InterPro" id="IPR013087">
    <property type="entry name" value="Znf_C2H2_type"/>
</dbReference>
<evidence type="ECO:0000259" key="2">
    <source>
        <dbReference type="SMART" id="SM00355"/>
    </source>
</evidence>
<feature type="region of interest" description="Disordered" evidence="1">
    <location>
        <begin position="194"/>
        <end position="225"/>
    </location>
</feature>
<dbReference type="EMBL" id="NESQ01000280">
    <property type="protein sequence ID" value="PUU74681.1"/>
    <property type="molecule type" value="Genomic_DNA"/>
</dbReference>
<feature type="compositionally biased region" description="Polar residues" evidence="1">
    <location>
        <begin position="81"/>
        <end position="92"/>
    </location>
</feature>
<dbReference type="Gene3D" id="3.30.160.60">
    <property type="entry name" value="Classic Zinc Finger"/>
    <property type="match status" value="1"/>
</dbReference>
<feature type="region of interest" description="Disordered" evidence="1">
    <location>
        <begin position="137"/>
        <end position="169"/>
    </location>
</feature>
<sequence length="225" mass="25281">MELHSLTWGLSYRHDFYDSISGLEEVTDCSEVSDRPGVSINSYFEMPHPPTPSQPEGLPLFPDDDGFYSVNGPAFHMNLSEPPTTHPLDNQVSNPSSQSSNISSHFSQHPTATTDKLAIYFWASESLPLIPTPALSSQSQHRFQGPPQRKHVCNEPGCTPPSRFETKQGLDRHHETTHLQKRWDCPVPGCGSVGNKGIKRKDNLRAHVRDKHHVELPRESRRSQT</sequence>
<protein>
    <recommendedName>
        <fullName evidence="2">C2H2-type domain-containing protein</fullName>
    </recommendedName>
</protein>
<accession>A0A2T6ZGR9</accession>
<feature type="domain" description="C2H2-type" evidence="2">
    <location>
        <begin position="151"/>
        <end position="178"/>
    </location>
</feature>
<evidence type="ECO:0000313" key="3">
    <source>
        <dbReference type="EMBL" id="PUU74681.1"/>
    </source>
</evidence>
<evidence type="ECO:0000313" key="4">
    <source>
        <dbReference type="Proteomes" id="UP000244722"/>
    </source>
</evidence>
<feature type="region of interest" description="Disordered" evidence="1">
    <location>
        <begin position="80"/>
        <end position="109"/>
    </location>
</feature>
<dbReference type="AlphaFoldDB" id="A0A2T6ZGR9"/>
<gene>
    <name evidence="3" type="ORF">B9Z19DRAFT_1132804</name>
</gene>
<dbReference type="OrthoDB" id="2687452at2759"/>
<name>A0A2T6ZGR9_TUBBO</name>
<dbReference type="Proteomes" id="UP000244722">
    <property type="component" value="Unassembled WGS sequence"/>
</dbReference>
<feature type="compositionally biased region" description="Low complexity" evidence="1">
    <location>
        <begin position="93"/>
        <end position="109"/>
    </location>
</feature>
<reference evidence="3 4" key="1">
    <citation type="submission" date="2017-04" db="EMBL/GenBank/DDBJ databases">
        <title>Draft genome sequence of Tuber borchii Vittad., a whitish edible truffle.</title>
        <authorList>
            <consortium name="DOE Joint Genome Institute"/>
            <person name="Murat C."/>
            <person name="Kuo A."/>
            <person name="Barry K.W."/>
            <person name="Clum A."/>
            <person name="Dockter R.B."/>
            <person name="Fauchery L."/>
            <person name="Iotti M."/>
            <person name="Kohler A."/>
            <person name="Labutti K."/>
            <person name="Lindquist E.A."/>
            <person name="Lipzen A."/>
            <person name="Ohm R.A."/>
            <person name="Wang M."/>
            <person name="Grigoriev I.V."/>
            <person name="Zambonelli A."/>
            <person name="Martin F.M."/>
        </authorList>
    </citation>
    <scope>NUCLEOTIDE SEQUENCE [LARGE SCALE GENOMIC DNA]</scope>
    <source>
        <strain evidence="3 4">Tbo3840</strain>
    </source>
</reference>
<feature type="domain" description="C2H2-type" evidence="2">
    <location>
        <begin position="183"/>
        <end position="212"/>
    </location>
</feature>
<comment type="caution">
    <text evidence="3">The sequence shown here is derived from an EMBL/GenBank/DDBJ whole genome shotgun (WGS) entry which is preliminary data.</text>
</comment>
<evidence type="ECO:0000256" key="1">
    <source>
        <dbReference type="SAM" id="MobiDB-lite"/>
    </source>
</evidence>
<feature type="compositionally biased region" description="Basic and acidic residues" evidence="1">
    <location>
        <begin position="200"/>
        <end position="225"/>
    </location>
</feature>
<keyword evidence="4" id="KW-1185">Reference proteome</keyword>